<evidence type="ECO:0000256" key="8">
    <source>
        <dbReference type="SAM" id="SignalP"/>
    </source>
</evidence>
<keyword evidence="3" id="KW-1003">Cell membrane</keyword>
<dbReference type="Proteomes" id="UP001178281">
    <property type="component" value="Unassembled WGS sequence"/>
</dbReference>
<dbReference type="AlphaFoldDB" id="A0AA90SLA8"/>
<evidence type="ECO:0000256" key="7">
    <source>
        <dbReference type="SAM" id="MobiDB-lite"/>
    </source>
</evidence>
<evidence type="ECO:0000313" key="9">
    <source>
        <dbReference type="EMBL" id="MDP0397988.1"/>
    </source>
</evidence>
<dbReference type="PROSITE" id="PS51257">
    <property type="entry name" value="PROKAR_LIPOPROTEIN"/>
    <property type="match status" value="1"/>
</dbReference>
<comment type="subcellular location">
    <subcellularLocation>
        <location evidence="1">Cell envelope</location>
    </subcellularLocation>
</comment>
<comment type="caution">
    <text evidence="9">The sequence shown here is derived from an EMBL/GenBank/DDBJ whole genome shotgun (WGS) entry which is preliminary data.</text>
</comment>
<feature type="signal peptide" evidence="8">
    <location>
        <begin position="1"/>
        <end position="21"/>
    </location>
</feature>
<accession>A0AA90SLA8</accession>
<evidence type="ECO:0000256" key="4">
    <source>
        <dbReference type="ARBA" id="ARBA00022729"/>
    </source>
</evidence>
<evidence type="ECO:0000256" key="2">
    <source>
        <dbReference type="ARBA" id="ARBA00009194"/>
    </source>
</evidence>
<keyword evidence="10" id="KW-1185">Reference proteome</keyword>
<reference evidence="9" key="1">
    <citation type="submission" date="2023-08" db="EMBL/GenBank/DDBJ databases">
        <title>The draft genome of Tsukamurella strandjordii strain 050030.</title>
        <authorList>
            <person name="Zhao F."/>
            <person name="Feng Y."/>
            <person name="Zong Z."/>
        </authorList>
    </citation>
    <scope>NUCLEOTIDE SEQUENCE</scope>
    <source>
        <strain evidence="9">050030</strain>
    </source>
</reference>
<name>A0AA90SLA8_9ACTN</name>
<dbReference type="Pfam" id="PF07161">
    <property type="entry name" value="LppX_LprAFG"/>
    <property type="match status" value="1"/>
</dbReference>
<evidence type="ECO:0000256" key="6">
    <source>
        <dbReference type="ARBA" id="ARBA00023288"/>
    </source>
</evidence>
<gene>
    <name evidence="9" type="ORF">Q7X28_08620</name>
</gene>
<comment type="similarity">
    <text evidence="2">Belongs to the LppX/LprAFG lipoprotein family.</text>
</comment>
<proteinExistence type="inferred from homology"/>
<keyword evidence="3" id="KW-0472">Membrane</keyword>
<dbReference type="RefSeq" id="WP_305111012.1">
    <property type="nucleotide sequence ID" value="NZ_JAUTIX010000003.1"/>
</dbReference>
<dbReference type="SUPFAM" id="SSF89392">
    <property type="entry name" value="Prokaryotic lipoproteins and lipoprotein localization factors"/>
    <property type="match status" value="1"/>
</dbReference>
<evidence type="ECO:0000256" key="1">
    <source>
        <dbReference type="ARBA" id="ARBA00004196"/>
    </source>
</evidence>
<protein>
    <submittedName>
        <fullName evidence="9">LppX_LprAFG lipoprotein</fullName>
    </submittedName>
</protein>
<feature type="region of interest" description="Disordered" evidence="7">
    <location>
        <begin position="240"/>
        <end position="259"/>
    </location>
</feature>
<dbReference type="EMBL" id="JAUTIX010000003">
    <property type="protein sequence ID" value="MDP0397988.1"/>
    <property type="molecule type" value="Genomic_DNA"/>
</dbReference>
<sequence length="259" mass="26089">MKSSRPTVIAAAAALALTVTLTGCSDKGGGTGSEPSAAASAVDAAGLVTSATDASKNVASAHFELATTGTIPDLPVTKVSGDLQNKPSVAAKGTARVNVGSTVEAKFVFIDGRMYADLTGGAYTDYGQGDSIYDVTALFDPAKGIPNILAKLKNPRSAGSETIDGQKTEKITGTVPASDIAAISGSRVTTGGANTEVGTTVWIQPSGDHQVVRISVIPVQDATLALTFSKWGEKVTVTKPDVAPAAPAQGGEQKSLDGN</sequence>
<keyword evidence="5" id="KW-0564">Palmitate</keyword>
<evidence type="ECO:0000313" key="10">
    <source>
        <dbReference type="Proteomes" id="UP001178281"/>
    </source>
</evidence>
<dbReference type="Gene3D" id="2.50.20.20">
    <property type="match status" value="1"/>
</dbReference>
<evidence type="ECO:0000256" key="3">
    <source>
        <dbReference type="ARBA" id="ARBA00022475"/>
    </source>
</evidence>
<feature type="chain" id="PRO_5041714119" evidence="8">
    <location>
        <begin position="22"/>
        <end position="259"/>
    </location>
</feature>
<dbReference type="CDD" id="cd16334">
    <property type="entry name" value="LppX-like"/>
    <property type="match status" value="1"/>
</dbReference>
<dbReference type="GO" id="GO:0030313">
    <property type="term" value="C:cell envelope"/>
    <property type="evidence" value="ECO:0007669"/>
    <property type="project" value="UniProtKB-SubCell"/>
</dbReference>
<evidence type="ECO:0000256" key="5">
    <source>
        <dbReference type="ARBA" id="ARBA00023139"/>
    </source>
</evidence>
<dbReference type="InterPro" id="IPR009830">
    <property type="entry name" value="LppX/LprAFG"/>
</dbReference>
<organism evidence="9 10">
    <name type="scientific">Tsukamurella strandjordii</name>
    <dbReference type="NCBI Taxonomy" id="147577"/>
    <lineage>
        <taxon>Bacteria</taxon>
        <taxon>Bacillati</taxon>
        <taxon>Actinomycetota</taxon>
        <taxon>Actinomycetes</taxon>
        <taxon>Mycobacteriales</taxon>
        <taxon>Tsukamurellaceae</taxon>
        <taxon>Tsukamurella</taxon>
    </lineage>
</organism>
<keyword evidence="4 8" id="KW-0732">Signal</keyword>
<dbReference type="InterPro" id="IPR029046">
    <property type="entry name" value="LolA/LolB/LppX"/>
</dbReference>
<keyword evidence="6 9" id="KW-0449">Lipoprotein</keyword>